<feature type="non-terminal residue" evidence="1">
    <location>
        <position position="1"/>
    </location>
</feature>
<sequence length="390" mass="40290">NHKTSVQARYITEAGIHRTIGMLNSTPGWIAGLSDPTTNAFPGDNSFGNGTYVVKVFEDDPTPGKIRINTTGDVNGSSSTFEAIVTPDEYSILDYATFDCGNFDLKVGENNIITGDVFVDGDLILADSGIQLIIGDVYATGTIDIGGTSSITGNAYANGNIDLSSTASPNIDGNATAGGSVNGTAVSGTISQGVTPAPVADLCNGNNMAGITITSEDIQNFRDNADYTFVNYEYTTADNFTGIIYVSGDFELLTDSTYSGNVVIVVDGSVDITGSLTKHASAPAGSSVVFIVPNGDFKVKGFGNVVIDGTVLVGTVDADGSNPIGGNIDVTENANLTVNGNVIAVNTAVGKGNTDAGTGGIFTVNYQSLDGNDLINPGTYAMTQWREIRN</sequence>
<gene>
    <name evidence="1" type="ORF">LCGC14_2083250</name>
</gene>
<protein>
    <submittedName>
        <fullName evidence="1">Uncharacterized protein</fullName>
    </submittedName>
</protein>
<name>A0A0F9EET6_9ZZZZ</name>
<comment type="caution">
    <text evidence="1">The sequence shown here is derived from an EMBL/GenBank/DDBJ whole genome shotgun (WGS) entry which is preliminary data.</text>
</comment>
<proteinExistence type="predicted"/>
<dbReference type="EMBL" id="LAZR01025222">
    <property type="protein sequence ID" value="KKL72603.1"/>
    <property type="molecule type" value="Genomic_DNA"/>
</dbReference>
<evidence type="ECO:0000313" key="1">
    <source>
        <dbReference type="EMBL" id="KKL72603.1"/>
    </source>
</evidence>
<organism evidence="1">
    <name type="scientific">marine sediment metagenome</name>
    <dbReference type="NCBI Taxonomy" id="412755"/>
    <lineage>
        <taxon>unclassified sequences</taxon>
        <taxon>metagenomes</taxon>
        <taxon>ecological metagenomes</taxon>
    </lineage>
</organism>
<reference evidence="1" key="1">
    <citation type="journal article" date="2015" name="Nature">
        <title>Complex archaea that bridge the gap between prokaryotes and eukaryotes.</title>
        <authorList>
            <person name="Spang A."/>
            <person name="Saw J.H."/>
            <person name="Jorgensen S.L."/>
            <person name="Zaremba-Niedzwiedzka K."/>
            <person name="Martijn J."/>
            <person name="Lind A.E."/>
            <person name="van Eijk R."/>
            <person name="Schleper C."/>
            <person name="Guy L."/>
            <person name="Ettema T.J."/>
        </authorList>
    </citation>
    <scope>NUCLEOTIDE SEQUENCE</scope>
</reference>
<dbReference type="AlphaFoldDB" id="A0A0F9EET6"/>
<accession>A0A0F9EET6</accession>